<dbReference type="SUPFAM" id="SSF50494">
    <property type="entry name" value="Trypsin-like serine proteases"/>
    <property type="match status" value="1"/>
</dbReference>
<dbReference type="PROSITE" id="PS50068">
    <property type="entry name" value="LDLRA_2"/>
    <property type="match status" value="7"/>
</dbReference>
<feature type="domain" description="Peptidase S1" evidence="25">
    <location>
        <begin position="834"/>
        <end position="1067"/>
    </location>
</feature>
<feature type="active site" description="Charge relay system" evidence="20">
    <location>
        <position position="875"/>
    </location>
</feature>
<feature type="disulfide bond" evidence="22">
    <location>
        <begin position="745"/>
        <end position="760"/>
    </location>
</feature>
<feature type="disulfide bond" evidence="22">
    <location>
        <begin position="708"/>
        <end position="723"/>
    </location>
</feature>
<dbReference type="SMART" id="SM00020">
    <property type="entry name" value="Tryp_SPc"/>
    <property type="match status" value="1"/>
</dbReference>
<feature type="disulfide bond" evidence="22">
    <location>
        <begin position="470"/>
        <end position="485"/>
    </location>
</feature>
<dbReference type="CDD" id="cd07445">
    <property type="entry name" value="CRD_corin_1"/>
    <property type="match status" value="1"/>
</dbReference>
<dbReference type="CDD" id="cd00112">
    <property type="entry name" value="LDLa"/>
    <property type="match status" value="7"/>
</dbReference>
<dbReference type="InterPro" id="IPR036055">
    <property type="entry name" value="LDL_receptor-like_sf"/>
</dbReference>
<feature type="active site" description="Charge relay system" evidence="20">
    <location>
        <position position="1017"/>
    </location>
</feature>
<dbReference type="PANTHER" id="PTHR24252:SF11">
    <property type="entry name" value="ATRIAL NATRIURETIC PEPTIDE-CONVERTING ENZYME ISOFORM X1"/>
    <property type="match status" value="1"/>
</dbReference>
<dbReference type="Pfam" id="PF00057">
    <property type="entry name" value="Ldl_recept_a"/>
    <property type="match status" value="6"/>
</dbReference>
<dbReference type="Pfam" id="PF00089">
    <property type="entry name" value="Trypsin"/>
    <property type="match status" value="1"/>
</dbReference>
<dbReference type="InterPro" id="IPR017052">
    <property type="entry name" value="Corin"/>
</dbReference>
<evidence type="ECO:0000256" key="4">
    <source>
        <dbReference type="ARBA" id="ARBA00022475"/>
    </source>
</evidence>
<dbReference type="Gene3D" id="2.40.10.10">
    <property type="entry name" value="Trypsin-like serine proteases"/>
    <property type="match status" value="1"/>
</dbReference>
<evidence type="ECO:0000256" key="21">
    <source>
        <dbReference type="PROSITE-ProRule" id="PRU00090"/>
    </source>
</evidence>
<feature type="disulfide bond" evidence="22">
    <location>
        <begin position="458"/>
        <end position="476"/>
    </location>
</feature>
<evidence type="ECO:0000256" key="17">
    <source>
        <dbReference type="ARBA" id="ARBA00068301"/>
    </source>
</evidence>
<dbReference type="FunFam" id="1.10.2000.10:FF:000013">
    <property type="entry name" value="atrial natriuretic peptide-converting enzyme"/>
    <property type="match status" value="1"/>
</dbReference>
<evidence type="ECO:0000256" key="3">
    <source>
        <dbReference type="ARBA" id="ARBA00009939"/>
    </source>
</evidence>
<keyword evidence="15 22" id="KW-1015">Disulfide bond</keyword>
<evidence type="ECO:0000256" key="6">
    <source>
        <dbReference type="ARBA" id="ARBA00022670"/>
    </source>
</evidence>
<dbReference type="GO" id="GO:0005886">
    <property type="term" value="C:plasma membrane"/>
    <property type="evidence" value="ECO:0007669"/>
    <property type="project" value="UniProtKB-SubCell"/>
</dbReference>
<dbReference type="SUPFAM" id="SSF63501">
    <property type="entry name" value="Frizzled cysteine-rich domain"/>
    <property type="match status" value="2"/>
</dbReference>
<feature type="disulfide bond" evidence="22">
    <location>
        <begin position="384"/>
        <end position="402"/>
    </location>
</feature>
<evidence type="ECO:0000256" key="10">
    <source>
        <dbReference type="ARBA" id="ARBA00022825"/>
    </source>
</evidence>
<dbReference type="Ensembl" id="ENSSSCT00045016560.1">
    <property type="protein sequence ID" value="ENSSSCP00045011425.1"/>
    <property type="gene ID" value="ENSSSCG00045009746.1"/>
</dbReference>
<dbReference type="InterPro" id="IPR041763">
    <property type="entry name" value="Corin_CRD_2"/>
</dbReference>
<keyword evidence="7 23" id="KW-0812">Transmembrane</keyword>
<dbReference type="InterPro" id="IPR020067">
    <property type="entry name" value="Frizzled_dom"/>
</dbReference>
<keyword evidence="4" id="KW-1003">Cell membrane</keyword>
<organism evidence="26 27">
    <name type="scientific">Sus scrofa</name>
    <name type="common">Pig</name>
    <dbReference type="NCBI Taxonomy" id="9823"/>
    <lineage>
        <taxon>Eukaryota</taxon>
        <taxon>Metazoa</taxon>
        <taxon>Chordata</taxon>
        <taxon>Craniata</taxon>
        <taxon>Vertebrata</taxon>
        <taxon>Euteleostomi</taxon>
        <taxon>Mammalia</taxon>
        <taxon>Eutheria</taxon>
        <taxon>Laurasiatheria</taxon>
        <taxon>Artiodactyla</taxon>
        <taxon>Suina</taxon>
        <taxon>Suidae</taxon>
        <taxon>Sus</taxon>
    </lineage>
</organism>
<dbReference type="Gene3D" id="4.10.400.10">
    <property type="entry name" value="Low-density Lipoprotein Receptor"/>
    <property type="match status" value="7"/>
</dbReference>
<feature type="disulfide bond" evidence="21">
    <location>
        <begin position="604"/>
        <end position="628"/>
    </location>
</feature>
<dbReference type="Proteomes" id="UP000694728">
    <property type="component" value="Unplaced"/>
</dbReference>
<evidence type="ECO:0000256" key="22">
    <source>
        <dbReference type="PROSITE-ProRule" id="PRU00124"/>
    </source>
</evidence>
<keyword evidence="14" id="KW-0865">Zymogen</keyword>
<feature type="disulfide bond" evidence="22">
    <location>
        <begin position="670"/>
        <end position="685"/>
    </location>
</feature>
<dbReference type="GO" id="GO:0003050">
    <property type="term" value="P:regulation of systemic arterial blood pressure by atrial natriuretic peptide"/>
    <property type="evidence" value="ECO:0007669"/>
    <property type="project" value="UniProtKB-ARBA"/>
</dbReference>
<feature type="disulfide bond" evidence="22">
    <location>
        <begin position="348"/>
        <end position="366"/>
    </location>
</feature>
<dbReference type="InterPro" id="IPR009003">
    <property type="entry name" value="Peptidase_S1_PA"/>
</dbReference>
<evidence type="ECO:0000256" key="16">
    <source>
        <dbReference type="ARBA" id="ARBA00023180"/>
    </source>
</evidence>
<dbReference type="GO" id="GO:0007565">
    <property type="term" value="P:female pregnancy"/>
    <property type="evidence" value="ECO:0007669"/>
    <property type="project" value="UniProtKB-ARBA"/>
</dbReference>
<dbReference type="GO" id="GO:0016486">
    <property type="term" value="P:peptide hormone processing"/>
    <property type="evidence" value="ECO:0007669"/>
    <property type="project" value="InterPro"/>
</dbReference>
<feature type="transmembrane region" description="Helical" evidence="23">
    <location>
        <begin position="117"/>
        <end position="140"/>
    </location>
</feature>
<dbReference type="PROSITE" id="PS50240">
    <property type="entry name" value="TRYPSIN_DOM"/>
    <property type="match status" value="1"/>
</dbReference>
<dbReference type="FunFam" id="4.10.400.10:FF:000054">
    <property type="entry name" value="Corin, serine peptidase"/>
    <property type="match status" value="1"/>
</dbReference>
<dbReference type="AlphaFoldDB" id="A0A8D1H2I6"/>
<evidence type="ECO:0000256" key="15">
    <source>
        <dbReference type="ARBA" id="ARBA00023157"/>
    </source>
</evidence>
<keyword evidence="5" id="KW-0964">Secreted</keyword>
<keyword evidence="12 23" id="KW-1133">Transmembrane helix</keyword>
<evidence type="ECO:0000256" key="2">
    <source>
        <dbReference type="ARBA" id="ARBA00004613"/>
    </source>
</evidence>
<dbReference type="PANTHER" id="PTHR24252">
    <property type="entry name" value="ACROSIN-RELATED"/>
    <property type="match status" value="1"/>
</dbReference>
<feature type="disulfide bond" evidence="22">
    <location>
        <begin position="733"/>
        <end position="751"/>
    </location>
</feature>
<keyword evidence="10" id="KW-0720">Serine protease</keyword>
<dbReference type="PROSITE" id="PS50038">
    <property type="entry name" value="FZ"/>
    <property type="match status" value="2"/>
</dbReference>
<evidence type="ECO:0000256" key="18">
    <source>
        <dbReference type="ARBA" id="ARBA00077383"/>
    </source>
</evidence>
<dbReference type="FunFam" id="4.10.400.10:FF:000083">
    <property type="entry name" value="Atrial natriuretic peptide-converting enzyme"/>
    <property type="match status" value="1"/>
</dbReference>
<dbReference type="FunFam" id="2.40.10.10:FF:000015">
    <property type="entry name" value="Atrial natriuretic peptide-converting enzyme"/>
    <property type="match status" value="1"/>
</dbReference>
<keyword evidence="13 23" id="KW-0472">Membrane</keyword>
<comment type="caution">
    <text evidence="22">Lacks conserved residue(s) required for the propagation of feature annotation.</text>
</comment>
<dbReference type="InterPro" id="IPR036790">
    <property type="entry name" value="Frizzled_dom_sf"/>
</dbReference>
<comment type="similarity">
    <text evidence="3">Belongs to the LDLR family.</text>
</comment>
<evidence type="ECO:0000313" key="27">
    <source>
        <dbReference type="Proteomes" id="UP000694728"/>
    </source>
</evidence>
<dbReference type="PIRSF" id="PIRSF036376">
    <property type="entry name" value="Corin"/>
    <property type="match status" value="1"/>
</dbReference>
<sequence length="1074" mass="118141">MGRVSFSARVRSVRRPRSPCQGRCHIPCRGVLTVPLPPGALHASGGLGSAQAPVEAAERAVGTSLSRVHGSAAPASPAPSIWKDGAASPAPDVLGADASNMGDGCSQKLATVNILRFLLLVLIPCICALIVLLVILLSFVGTLKKAYFKSNGSEPLVTDGEVHVSDGILPNTVPNESTGVSAVRPTPHIPAWTTDAAFPGDRNHRNTSACVNITHSQCQMLPYNTTLIPLFPLVKSMEIEKFLKFFTYLHRLGCYQHILLFGCSLAFPKCVGDGDDSHGLLPCRSFCEAAKEGCESVLGMVNASWPDFLKCSQFRNQSESSNISRICFSPQQEKEKQLLCGGGESFLCASGICVPRKLQCNGYNDCDDWSDEAHCNCSENLFHCHTGKCLNYSLVCDGYDDCGDLSDEQNCDCNPTEEHRCGDGRCIAVEWVCDGDHDCVDKSDEVNCSCHSQGLVECRNGQCVPSTFWCDGDEDCKDGSDEESCSDGQTPCQEGDQRCLYSSCLDSCAGGSLCDPGNSPNNCSQCEPITLELCMNLPYNYTNYPNYLGHRTQKEASISWESSLFPALVQTNCYKYLMFFACTILVPKCDEITSQRIPPCRALCEHSKDRCESVLGIVGLQWPEDTDCSQFPEENSDNQTCLMPDADVEECSPSHFKCSSGRCVLASRRCDGQADCDDDSDEENCGCKERDLWECPSNKQCLKHTVICDGFPDCPDNMDEKNCSFCQDDELECANHECVSRDRWCDGEVDCVDSSDEWDCVTLSENVNSSSLLTAHRSAVEHHVCADGWQETLSQLACKQMGLGQSCHSRSKISLLCAKQDCGRRPAARMNKRILGGRTSRPGRWPWQCSLQSEPSGHICGCVLIAKKWVLTVAHCFEGRENAAVWKVVFGINNLDHPSTFMQTRLVKSIILHPRYSHTVVDYDISIVELSEDINETSYVRPVCLPSPEQSLEPDTYCYITGWGHMGNKMPFKLQEGEVRIISLEQCQSYFDMKTITTRMICAGYESGTVDSCMGDSGGPLVCERPGGQWTLFGLTSWGSVCFSKVLGPGVYSNVTYFVGWIERQIYIHTFLLN</sequence>
<dbReference type="PROSITE" id="PS00135">
    <property type="entry name" value="TRYPSIN_SER"/>
    <property type="match status" value="1"/>
</dbReference>
<dbReference type="InterPro" id="IPR041762">
    <property type="entry name" value="Corin_CRD_1"/>
</dbReference>
<feature type="disulfide bond" evidence="21">
    <location>
        <begin position="573"/>
        <end position="611"/>
    </location>
</feature>
<dbReference type="FunFam" id="1.10.2000.10:FF:000011">
    <property type="entry name" value="Corin, serine peptidase"/>
    <property type="match status" value="1"/>
</dbReference>
<keyword evidence="6" id="KW-0645">Protease</keyword>
<dbReference type="GO" id="GO:0005576">
    <property type="term" value="C:extracellular region"/>
    <property type="evidence" value="ECO:0007669"/>
    <property type="project" value="UniProtKB-SubCell"/>
</dbReference>
<feature type="disulfide bond" evidence="22">
    <location>
        <begin position="396"/>
        <end position="411"/>
    </location>
</feature>
<evidence type="ECO:0000256" key="14">
    <source>
        <dbReference type="ARBA" id="ARBA00023145"/>
    </source>
</evidence>
<comment type="subcellular location">
    <subcellularLocation>
        <location evidence="1">Cell membrane</location>
        <topology evidence="1">Single-pass type II membrane protein</topology>
    </subcellularLocation>
    <subcellularLocation>
        <location evidence="2">Secreted</location>
    </subcellularLocation>
</comment>
<evidence type="ECO:0000256" key="7">
    <source>
        <dbReference type="ARBA" id="ARBA00022692"/>
    </source>
</evidence>
<dbReference type="CDD" id="cd00190">
    <property type="entry name" value="Tryp_SPc"/>
    <property type="match status" value="1"/>
</dbReference>
<dbReference type="InterPro" id="IPR043504">
    <property type="entry name" value="Peptidase_S1_PA_chymotrypsin"/>
</dbReference>
<feature type="disulfide bond" evidence="21">
    <location>
        <begin position="287"/>
        <end position="311"/>
    </location>
</feature>
<feature type="disulfide bond" evidence="21">
    <location>
        <begin position="600"/>
        <end position="641"/>
    </location>
</feature>
<protein>
    <recommendedName>
        <fullName evidence="17">Atrial natriuretic peptide-converting enzyme</fullName>
    </recommendedName>
    <alternativeName>
        <fullName evidence="18">Corin</fullName>
    </alternativeName>
    <alternativeName>
        <fullName evidence="19">Pro-ANP-converting enzyme</fullName>
    </alternativeName>
</protein>
<evidence type="ECO:0000313" key="26">
    <source>
        <dbReference type="Ensembl" id="ENSSSCP00045011425.1"/>
    </source>
</evidence>
<evidence type="ECO:0000256" key="11">
    <source>
        <dbReference type="ARBA" id="ARBA00022968"/>
    </source>
</evidence>
<dbReference type="CDD" id="cd07888">
    <property type="entry name" value="CRD_corin_2"/>
    <property type="match status" value="1"/>
</dbReference>
<evidence type="ECO:0000256" key="1">
    <source>
        <dbReference type="ARBA" id="ARBA00004401"/>
    </source>
</evidence>
<dbReference type="PROSITE" id="PS01209">
    <property type="entry name" value="LDLRA_1"/>
    <property type="match status" value="2"/>
</dbReference>
<evidence type="ECO:0000259" key="24">
    <source>
        <dbReference type="PROSITE" id="PS50038"/>
    </source>
</evidence>
<accession>A0A8D1H2I6</accession>
<feature type="disulfide bond" evidence="22">
    <location>
        <begin position="433"/>
        <end position="448"/>
    </location>
</feature>
<evidence type="ECO:0000256" key="12">
    <source>
        <dbReference type="ARBA" id="ARBA00022989"/>
    </source>
</evidence>
<feature type="disulfide bond" evidence="22">
    <location>
        <begin position="377"/>
        <end position="389"/>
    </location>
</feature>
<name>A0A8D1H2I6_PIG</name>
<feature type="disulfide bond" evidence="22">
    <location>
        <begin position="651"/>
        <end position="663"/>
    </location>
</feature>
<dbReference type="Pfam" id="PF01392">
    <property type="entry name" value="Fz"/>
    <property type="match status" value="2"/>
</dbReference>
<feature type="disulfide bond" evidence="22">
    <location>
        <begin position="726"/>
        <end position="738"/>
    </location>
</feature>
<dbReference type="FunFam" id="4.10.400.10:FF:000103">
    <property type="entry name" value="Atrial natriuretic peptide-converting enzyme"/>
    <property type="match status" value="1"/>
</dbReference>
<dbReference type="InterPro" id="IPR002172">
    <property type="entry name" value="LDrepeatLR_classA_rpt"/>
</dbReference>
<evidence type="ECO:0000259" key="25">
    <source>
        <dbReference type="PROSITE" id="PS50240"/>
    </source>
</evidence>
<keyword evidence="16" id="KW-0325">Glycoprotein</keyword>
<evidence type="ECO:0000256" key="20">
    <source>
        <dbReference type="PIRSR" id="PIRSR036376-50"/>
    </source>
</evidence>
<keyword evidence="8" id="KW-0677">Repeat</keyword>
<dbReference type="FunFam" id="4.10.400.10:FF:000056">
    <property type="entry name" value="Terribly reduced optic lobes, isoform AM"/>
    <property type="match status" value="1"/>
</dbReference>
<dbReference type="InterPro" id="IPR001254">
    <property type="entry name" value="Trypsin_dom"/>
</dbReference>
<evidence type="ECO:0000256" key="19">
    <source>
        <dbReference type="ARBA" id="ARBA00082201"/>
    </source>
</evidence>
<dbReference type="SUPFAM" id="SSF57424">
    <property type="entry name" value="LDL receptor-like module"/>
    <property type="match status" value="7"/>
</dbReference>
<dbReference type="PRINTS" id="PR00261">
    <property type="entry name" value="LDLRECEPTOR"/>
</dbReference>
<keyword evidence="9" id="KW-0378">Hydrolase</keyword>
<feature type="domain" description="FZ" evidence="24">
    <location>
        <begin position="521"/>
        <end position="644"/>
    </location>
</feature>
<proteinExistence type="inferred from homology"/>
<dbReference type="InterPro" id="IPR023415">
    <property type="entry name" value="LDLR_class-A_CS"/>
</dbReference>
<reference evidence="26" key="1">
    <citation type="submission" date="2025-08" db="UniProtKB">
        <authorList>
            <consortium name="Ensembl"/>
        </authorList>
    </citation>
    <scope>IDENTIFICATION</scope>
</reference>
<dbReference type="SMART" id="SM00192">
    <property type="entry name" value="LDLa"/>
    <property type="match status" value="7"/>
</dbReference>
<evidence type="ECO:0000256" key="13">
    <source>
        <dbReference type="ARBA" id="ARBA00023136"/>
    </source>
</evidence>
<dbReference type="GO" id="GO:0044057">
    <property type="term" value="P:regulation of system process"/>
    <property type="evidence" value="ECO:0007669"/>
    <property type="project" value="UniProtKB-ARBA"/>
</dbReference>
<evidence type="ECO:0000256" key="9">
    <source>
        <dbReference type="ARBA" id="ARBA00022801"/>
    </source>
</evidence>
<dbReference type="SMART" id="SM00063">
    <property type="entry name" value="FRI"/>
    <property type="match status" value="2"/>
</dbReference>
<feature type="disulfide bond" evidence="22">
    <location>
        <begin position="658"/>
        <end position="676"/>
    </location>
</feature>
<evidence type="ECO:0000256" key="8">
    <source>
        <dbReference type="ARBA" id="ARBA00022737"/>
    </source>
</evidence>
<evidence type="ECO:0000256" key="5">
    <source>
        <dbReference type="ARBA" id="ARBA00022525"/>
    </source>
</evidence>
<evidence type="ECO:0000256" key="23">
    <source>
        <dbReference type="SAM" id="Phobius"/>
    </source>
</evidence>
<dbReference type="InterPro" id="IPR033116">
    <property type="entry name" value="TRYPSIN_SER"/>
</dbReference>
<feature type="disulfide bond" evidence="22">
    <location>
        <begin position="421"/>
        <end position="439"/>
    </location>
</feature>
<dbReference type="FunFam" id="4.10.400.10:FF:000024">
    <property type="entry name" value="Low-density lipoprotein RecePtor related"/>
    <property type="match status" value="1"/>
</dbReference>
<dbReference type="Gene3D" id="1.10.2000.10">
    <property type="entry name" value="Frizzled cysteine-rich domain"/>
    <property type="match status" value="2"/>
</dbReference>
<keyword evidence="11" id="KW-0735">Signal-anchor</keyword>
<feature type="disulfide bond" evidence="22">
    <location>
        <begin position="360"/>
        <end position="375"/>
    </location>
</feature>
<feature type="active site" description="Charge relay system" evidence="20">
    <location>
        <position position="924"/>
    </location>
</feature>
<dbReference type="FunFam" id="4.10.400.10:FF:000042">
    <property type="entry name" value="Corin, serine peptidase"/>
    <property type="match status" value="1"/>
</dbReference>
<feature type="domain" description="FZ" evidence="24">
    <location>
        <begin position="205"/>
        <end position="330"/>
    </location>
</feature>
<dbReference type="GO" id="GO:0004252">
    <property type="term" value="F:serine-type endopeptidase activity"/>
    <property type="evidence" value="ECO:0007669"/>
    <property type="project" value="InterPro"/>
</dbReference>